<evidence type="ECO:0000256" key="6">
    <source>
        <dbReference type="ARBA" id="ARBA00022840"/>
    </source>
</evidence>
<keyword evidence="6" id="KW-0067">ATP-binding</keyword>
<dbReference type="EMBL" id="ACEP01000086">
    <property type="protein sequence ID" value="EEG36263.1"/>
    <property type="molecule type" value="Genomic_DNA"/>
</dbReference>
<comment type="similarity">
    <text evidence="8">Belongs to the glutamate--cysteine ligase type 1 family.</text>
</comment>
<evidence type="ECO:0000256" key="1">
    <source>
        <dbReference type="ARBA" id="ARBA00005006"/>
    </source>
</evidence>
<dbReference type="Gene3D" id="3.30.590.20">
    <property type="match status" value="2"/>
</dbReference>
<organism evidence="10 11">
    <name type="scientific">Anaerobutyricum hallii DSM 3353</name>
    <dbReference type="NCBI Taxonomy" id="411469"/>
    <lineage>
        <taxon>Bacteria</taxon>
        <taxon>Bacillati</taxon>
        <taxon>Bacillota</taxon>
        <taxon>Clostridia</taxon>
        <taxon>Lachnospirales</taxon>
        <taxon>Lachnospiraceae</taxon>
        <taxon>Anaerobutyricum</taxon>
    </lineage>
</organism>
<proteinExistence type="inferred from homology"/>
<dbReference type="GO" id="GO:0004357">
    <property type="term" value="F:glutamate-cysteine ligase activity"/>
    <property type="evidence" value="ECO:0007669"/>
    <property type="project" value="UniProtKB-EC"/>
</dbReference>
<evidence type="ECO:0000313" key="11">
    <source>
        <dbReference type="Proteomes" id="UP000003174"/>
    </source>
</evidence>
<protein>
    <recommendedName>
        <fullName evidence="2">glutamate--cysteine ligase</fullName>
        <ecNumber evidence="2">6.3.2.2</ecNumber>
    </recommendedName>
</protein>
<evidence type="ECO:0000259" key="9">
    <source>
        <dbReference type="Pfam" id="PF04262"/>
    </source>
</evidence>
<feature type="domain" description="Glutamate--cysteine ligase" evidence="9">
    <location>
        <begin position="399"/>
        <end position="642"/>
    </location>
</feature>
<evidence type="ECO:0000256" key="8">
    <source>
        <dbReference type="RuleBase" id="RU003544"/>
    </source>
</evidence>
<dbReference type="GO" id="GO:0046872">
    <property type="term" value="F:metal ion binding"/>
    <property type="evidence" value="ECO:0007669"/>
    <property type="project" value="TreeGrafter"/>
</dbReference>
<evidence type="ECO:0000256" key="3">
    <source>
        <dbReference type="ARBA" id="ARBA00022598"/>
    </source>
</evidence>
<evidence type="ECO:0000313" key="10">
    <source>
        <dbReference type="EMBL" id="EEG36263.1"/>
    </source>
</evidence>
<dbReference type="Pfam" id="PF04262">
    <property type="entry name" value="Glu_cys_ligase"/>
    <property type="match status" value="1"/>
</dbReference>
<comment type="catalytic activity">
    <reaction evidence="7">
        <text>L-cysteine + L-glutamate + ATP = gamma-L-glutamyl-L-cysteine + ADP + phosphate + H(+)</text>
        <dbReference type="Rhea" id="RHEA:13285"/>
        <dbReference type="ChEBI" id="CHEBI:15378"/>
        <dbReference type="ChEBI" id="CHEBI:29985"/>
        <dbReference type="ChEBI" id="CHEBI:30616"/>
        <dbReference type="ChEBI" id="CHEBI:35235"/>
        <dbReference type="ChEBI" id="CHEBI:43474"/>
        <dbReference type="ChEBI" id="CHEBI:58173"/>
        <dbReference type="ChEBI" id="CHEBI:456216"/>
        <dbReference type="EC" id="6.3.2.2"/>
    </reaction>
</comment>
<evidence type="ECO:0000256" key="2">
    <source>
        <dbReference type="ARBA" id="ARBA00012220"/>
    </source>
</evidence>
<dbReference type="InterPro" id="IPR006334">
    <property type="entry name" value="Glut_cys_ligase"/>
</dbReference>
<dbReference type="InterPro" id="IPR007370">
    <property type="entry name" value="Glu_cys_ligase"/>
</dbReference>
<dbReference type="GO" id="GO:0005829">
    <property type="term" value="C:cytosol"/>
    <property type="evidence" value="ECO:0007669"/>
    <property type="project" value="TreeGrafter"/>
</dbReference>
<gene>
    <name evidence="10" type="ORF">EUBHAL_01881</name>
</gene>
<reference evidence="10 11" key="2">
    <citation type="submission" date="2009-02" db="EMBL/GenBank/DDBJ databases">
        <title>Draft genome sequence of Eubacterium hallii (DSM 3353).</title>
        <authorList>
            <person name="Sudarsanam P."/>
            <person name="Ley R."/>
            <person name="Guruge J."/>
            <person name="Turnbaugh P.J."/>
            <person name="Mahowald M."/>
            <person name="Liep D."/>
            <person name="Gordon J."/>
        </authorList>
    </citation>
    <scope>NUCLEOTIDE SEQUENCE [LARGE SCALE GENOMIC DNA]</scope>
    <source>
        <strain evidence="10 11">DSM 3353</strain>
    </source>
</reference>
<dbReference type="PANTHER" id="PTHR38761:SF1">
    <property type="entry name" value="GLUTAMATE--CYSTEINE LIGASE"/>
    <property type="match status" value="1"/>
</dbReference>
<dbReference type="eggNOG" id="COG3572">
    <property type="taxonomic scope" value="Bacteria"/>
</dbReference>
<comment type="caution">
    <text evidence="10">The sequence shown here is derived from an EMBL/GenBank/DDBJ whole genome shotgun (WGS) entry which is preliminary data.</text>
</comment>
<dbReference type="PANTHER" id="PTHR38761">
    <property type="entry name" value="GLUTAMATE--CYSTEINE LIGASE"/>
    <property type="match status" value="1"/>
</dbReference>
<dbReference type="RefSeq" id="WP_005347969.1">
    <property type="nucleotide sequence ID" value="NZ_ACEP01000086.1"/>
</dbReference>
<name>C0EWU2_9FIRM</name>
<accession>C0EWU2</accession>
<dbReference type="AlphaFoldDB" id="C0EWU2"/>
<dbReference type="InterPro" id="IPR014746">
    <property type="entry name" value="Gln_synth/guanido_kin_cat_dom"/>
</dbReference>
<keyword evidence="5" id="KW-0547">Nucleotide-binding</keyword>
<sequence length="819" mass="95162">MEFELPIVNEKNEPVNFEVIYQATDRFIDTFSFLNVSRDDNEHIYLAVDDKTGDGLSYDCSYNTLEFSFGKEEDMNVLYKRFCQYYTYIQKELRKEGHMLTGMGINPRYAVNQNVPVVSERYRMLFHHLSFYKKYGNSIPFHSYPNFGLFSCASQIQLDVEEEQVVPMLNTFTKLEPFKALILANSLWGENAEILCSRDNFWRNSLHGLNRHNVDMYNVVFDTTDEIVRYIKSMSLYCVEREGKYINFPPVVFSKYFSSDRIKGEYFDGNRYREITFHPEISDLQYLRSFKFEDLTFRGTVEFRSVCEQPVGEIMASGALHAGLMENIGELSEFLEKDTSIYHNGYNASELRRTFPQAFIWKGGETFKSRQTDGRRNGERKNTGGLHRRVWRNVMLHIENEYIREHLLDGAFGIEMESLRVVGDGMLSQTAHPFPGDAHIVRDFSENQTEINTGVNESIEAAIEELKGHTRRIQEKLKALPEPELLWPFSNPPYIGGEKDVPIAQFDGKDAHKTAYREYLSDKYGRYKMTFSGSHVNFSFSEDLLRADFALQSEPDFMKYKNKLYLELAQKIAVYGWILVAVTAASPIVDSSFMEKGVYGKSVFTGLSSVRCSELGYWNEFPPTFDYSDIDSYVNSIEKYVKNGLLKAPSELYYPIRLKPAGENNLISLRKNGIDHIELRMFDLNPLTGAGIDARDVKFAQLLMVWLATMPSWYVSKKDQVNAVQNFKNAAHYDLKTVKIARTEKRARSIVHEALKVIGWMKEFYQGLKMDDVQQILDFEYEKFVDPEKRYAWQVRKQYQENYVEKGLVLARQKQNMTV</sequence>
<dbReference type="Pfam" id="PF04107">
    <property type="entry name" value="GCS2"/>
    <property type="match status" value="1"/>
</dbReference>
<evidence type="ECO:0000256" key="4">
    <source>
        <dbReference type="ARBA" id="ARBA00022684"/>
    </source>
</evidence>
<dbReference type="UniPathway" id="UPA00142">
    <property type="reaction ID" value="UER00209"/>
</dbReference>
<keyword evidence="4 8" id="KW-0317">Glutathione biosynthesis</keyword>
<comment type="pathway">
    <text evidence="1">Sulfur metabolism; glutathione biosynthesis; glutathione from L-cysteine and L-glutamate: step 1/2.</text>
</comment>
<keyword evidence="3 8" id="KW-0436">Ligase</keyword>
<dbReference type="SUPFAM" id="SSF55931">
    <property type="entry name" value="Glutamine synthetase/guanido kinase"/>
    <property type="match status" value="2"/>
</dbReference>
<dbReference type="InterPro" id="IPR006336">
    <property type="entry name" value="GCS2"/>
</dbReference>
<dbReference type="GO" id="GO:0006750">
    <property type="term" value="P:glutathione biosynthetic process"/>
    <property type="evidence" value="ECO:0007669"/>
    <property type="project" value="UniProtKB-UniPathway"/>
</dbReference>
<evidence type="ECO:0000256" key="7">
    <source>
        <dbReference type="ARBA" id="ARBA00048819"/>
    </source>
</evidence>
<dbReference type="GeneID" id="75049972"/>
<evidence type="ECO:0000256" key="5">
    <source>
        <dbReference type="ARBA" id="ARBA00022741"/>
    </source>
</evidence>
<dbReference type="Proteomes" id="UP000003174">
    <property type="component" value="Unassembled WGS sequence"/>
</dbReference>
<dbReference type="GO" id="GO:0005524">
    <property type="term" value="F:ATP binding"/>
    <property type="evidence" value="ECO:0007669"/>
    <property type="project" value="UniProtKB-KW"/>
</dbReference>
<dbReference type="EC" id="6.3.2.2" evidence="2"/>
<reference evidence="10 11" key="1">
    <citation type="submission" date="2009-01" db="EMBL/GenBank/DDBJ databases">
        <authorList>
            <person name="Fulton L."/>
            <person name="Clifton S."/>
            <person name="Fulton B."/>
            <person name="Xu J."/>
            <person name="Minx P."/>
            <person name="Pepin K.H."/>
            <person name="Johnson M."/>
            <person name="Bhonagiri V."/>
            <person name="Nash W.E."/>
            <person name="Mardis E.R."/>
            <person name="Wilson R.K."/>
        </authorList>
    </citation>
    <scope>NUCLEOTIDE SEQUENCE [LARGE SCALE GENOMIC DNA]</scope>
    <source>
        <strain evidence="10 11">DSM 3353</strain>
    </source>
</reference>
<dbReference type="eggNOG" id="COG2918">
    <property type="taxonomic scope" value="Bacteria"/>
</dbReference>